<feature type="compositionally biased region" description="Polar residues" evidence="36">
    <location>
        <begin position="3098"/>
        <end position="3111"/>
    </location>
</feature>
<keyword evidence="19" id="KW-0256">Endoplasmic reticulum</keyword>
<feature type="domain" description="C2H2-type" evidence="39">
    <location>
        <begin position="2602"/>
        <end position="2630"/>
    </location>
</feature>
<evidence type="ECO:0000259" key="38">
    <source>
        <dbReference type="PROSITE" id="PS50071"/>
    </source>
</evidence>
<evidence type="ECO:0000256" key="25">
    <source>
        <dbReference type="ARBA" id="ARBA00023155"/>
    </source>
</evidence>
<evidence type="ECO:0000256" key="15">
    <source>
        <dbReference type="ARBA" id="ARBA00022723"/>
    </source>
</evidence>
<dbReference type="Gene3D" id="3.30.160.60">
    <property type="entry name" value="Classic Zinc Finger"/>
    <property type="match status" value="1"/>
</dbReference>
<dbReference type="InterPro" id="IPR036465">
    <property type="entry name" value="vWFA_dom_sf"/>
</dbReference>
<evidence type="ECO:0000259" key="40">
    <source>
        <dbReference type="PROSITE" id="PS50234"/>
    </source>
</evidence>
<evidence type="ECO:0000256" key="9">
    <source>
        <dbReference type="ARBA" id="ARBA00006739"/>
    </source>
</evidence>
<dbReference type="Gene3D" id="3.90.550.10">
    <property type="entry name" value="Spore Coat Polysaccharide Biosynthesis Protein SpsA, Chain A"/>
    <property type="match status" value="1"/>
</dbReference>
<feature type="region of interest" description="Disordered" evidence="36">
    <location>
        <begin position="1733"/>
        <end position="1851"/>
    </location>
</feature>
<dbReference type="Pfam" id="PF01391">
    <property type="entry name" value="Collagen"/>
    <property type="match status" value="2"/>
</dbReference>
<comment type="cofactor">
    <cofactor evidence="3">
        <name>Mg(2+)</name>
        <dbReference type="ChEBI" id="CHEBI:18420"/>
    </cofactor>
</comment>
<dbReference type="InterPro" id="IPR029044">
    <property type="entry name" value="Nucleotide-diphossugar_trans"/>
</dbReference>
<dbReference type="InterPro" id="IPR038861">
    <property type="entry name" value="ADNP/ADNP2"/>
</dbReference>
<dbReference type="SMART" id="SM00327">
    <property type="entry name" value="VWA"/>
    <property type="match status" value="1"/>
</dbReference>
<evidence type="ECO:0000256" key="17">
    <source>
        <dbReference type="ARBA" id="ARBA00022737"/>
    </source>
</evidence>
<dbReference type="EMBL" id="JAUCMX010000017">
    <property type="protein sequence ID" value="KAK3519092.1"/>
    <property type="molecule type" value="Genomic_DNA"/>
</dbReference>
<feature type="compositionally biased region" description="Polar residues" evidence="36">
    <location>
        <begin position="2994"/>
        <end position="3010"/>
    </location>
</feature>
<evidence type="ECO:0000256" key="37">
    <source>
        <dbReference type="SAM" id="Phobius"/>
    </source>
</evidence>
<keyword evidence="25 34" id="KW-0371">Homeobox</keyword>
<dbReference type="InterPro" id="IPR013087">
    <property type="entry name" value="Znf_C2H2_type"/>
</dbReference>
<dbReference type="SMART" id="SM00210">
    <property type="entry name" value="TSPN"/>
    <property type="match status" value="1"/>
</dbReference>
<feature type="region of interest" description="Disordered" evidence="36">
    <location>
        <begin position="2388"/>
        <end position="2409"/>
    </location>
</feature>
<feature type="transmembrane region" description="Helical" evidence="37">
    <location>
        <begin position="241"/>
        <end position="259"/>
    </location>
</feature>
<dbReference type="FunFam" id="3.90.550.10:FF:000036">
    <property type="entry name" value="Dolichol-phosphate mannosyltransferase subunit 1"/>
    <property type="match status" value="1"/>
</dbReference>
<dbReference type="CDD" id="cd06442">
    <property type="entry name" value="DPM1_like"/>
    <property type="match status" value="1"/>
</dbReference>
<feature type="domain" description="Fibronectin type-III" evidence="41">
    <location>
        <begin position="734"/>
        <end position="823"/>
    </location>
</feature>
<evidence type="ECO:0000256" key="7">
    <source>
        <dbReference type="ARBA" id="ARBA00004286"/>
    </source>
</evidence>
<keyword evidence="24 34" id="KW-0238">DNA-binding</keyword>
<gene>
    <name evidence="42" type="ORF">QTP70_016325</name>
</gene>
<feature type="DNA-binding region" description="Homeobox" evidence="34">
    <location>
        <begin position="2876"/>
        <end position="2918"/>
    </location>
</feature>
<evidence type="ECO:0000313" key="43">
    <source>
        <dbReference type="Proteomes" id="UP001274896"/>
    </source>
</evidence>
<dbReference type="SMART" id="SM00389">
    <property type="entry name" value="HOX"/>
    <property type="match status" value="1"/>
</dbReference>
<dbReference type="SUPFAM" id="SSF46689">
    <property type="entry name" value="Homeodomain-like"/>
    <property type="match status" value="1"/>
</dbReference>
<dbReference type="GO" id="GO:0003677">
    <property type="term" value="F:DNA binding"/>
    <property type="evidence" value="ECO:0007669"/>
    <property type="project" value="UniProtKB-UniRule"/>
</dbReference>
<dbReference type="InterPro" id="IPR001356">
    <property type="entry name" value="HD"/>
</dbReference>
<dbReference type="EC" id="2.4.1.83" evidence="10"/>
<comment type="function">
    <text evidence="4">Transfers mannose from GDP-mannose to dolichol monophosphate to form dolichol phosphate mannose (Dol-P-Man) which is the mannosyl donor in pathways leading to N-glycosylation, glycosyl phosphatidylinositol membrane anchoring, and O-mannosylation of proteins; catalytic subunit of the dolichol-phosphate mannose (DPM) synthase complex.</text>
</comment>
<evidence type="ECO:0000256" key="28">
    <source>
        <dbReference type="ARBA" id="ARBA00023211"/>
    </source>
</evidence>
<feature type="non-terminal residue" evidence="42">
    <location>
        <position position="3111"/>
    </location>
</feature>
<keyword evidence="37" id="KW-0472">Membrane</keyword>
<dbReference type="PRINTS" id="PR00453">
    <property type="entry name" value="VWFADOMAIN"/>
</dbReference>
<evidence type="ECO:0000256" key="10">
    <source>
        <dbReference type="ARBA" id="ARBA00012704"/>
    </source>
</evidence>
<dbReference type="FunFam" id="2.60.40.10:FF:000480">
    <property type="entry name" value="Collagen, type XII, alpha 1"/>
    <property type="match status" value="1"/>
</dbReference>
<dbReference type="InterPro" id="IPR001173">
    <property type="entry name" value="Glyco_trans_2-like"/>
</dbReference>
<dbReference type="Proteomes" id="UP001274896">
    <property type="component" value="Unassembled WGS sequence"/>
</dbReference>
<sequence>EQKLRMACPMSFICRAVRTVGLVLFFYVFSIGITFYNKWLMKDFHYPLFMTLCHLIIIFCLSAMTRCAMQCWTRKTRVTLSWKDYIYKVAPTALATALDIGLSNWSFLFITISLYTMTKSSAVLFILFFSLLFKLEEPNPFLILVVLLIAGGLFMFTLKSTQFNLEGFIMVLLASFIGGIRWTLTQLLMQKAELGLQNPIDTMYHLQPIMFMGLFPLFLFNEGLSLATTEKLFRVNELHPLLHSLFVLFVGGSLAFGLGFSEFLLVSRTSSLTLSIAGIFKVMDLQSTDLLSRLPLYPCPMSVFVGIILLTLASEVSTQGRLKLTVLSEDRLQMKWKEAEGPVQGYKVRVRPISEVPQPELMLTTTRGRATVAGLDSTQEYLLQVLVLNGTVEKLIAKRRFTIDVLREEEEARNGNPKHKRKVQTVGSGSGEMDDATEVLESLPTVLYQEPTTIEPPNVTDQEELEVEKGKDKKKKKKDRNRTKTKDEKVESRGKPAEEEQKVRKTSPVTAGSSHKPFECRPGVQADLVLLVDGSWSIGRTNFKKVREFLEGLVTPFHIGPYGVQIGVTDKHALSQYSGDPRTEWQLNNFTSKEQLLDAVRNFRYKGGNTFTGQALIHVLEENLKEEVGARSDTPQFLLLLTDGKSQDDAVAAASRLKNAGVEIIAVGVKNADEAELKQVASEPLELNVYNVNDFPLLSKLVGRLVRILCGKMEERSKTRRAHPTEDPGLSYPSPTDLRYSELGPKEVRLSWTSPDRAVQQYRVVFHSSEGQSPQEVVVKGSNSTVMLTGLSSQTQYHVSIFPVYEDNVGSPLRGIFTTSMLAMPESLEVTASSPSSLRVRWRPAHGATQYMALYSALTDGEPDDAREVKFRADETDVELRDLMPSTDYSVTVYALYEDEPSDPVTAIATTFPLPSPLSLQFPMVSHSTLKVTWVPGSVDVPAHRVTYSTNHGSDVKQVEVAGVNTVFLQNLSSLSKYLVSVQSLYVKGLSAALTGNITTLRVPAPSELRVTNYSENTLTVHWEPAADDVTSYLIKWISLSGGDLSQLKVDGKSEGATLEGVEDNKEYQISLSALYADGAQSEAVAIRYSTLFGGGPTSVSISDETAVSMLVSWIPPNAHVLQYHVSYTPLTGEARENKVLLPGNERRVLLQSLLPDTRYSVQVTAEYRNREGGSASAQGKTTSLRVSSVSVVRSDHSSICVSWRPVAAVTAYRIVIQALRDKQKKEETVDSTSSSHCFYELQPETVYRISVHSRLGTVESTAVTILHPTAAAPLRVHVPPRLHPIQKEMCPEMTIRNNVIKGFNMMEAFGLTQRAHSTVEGVSAEPFIFSTLPSYTLYKDVQLTQSTGFIHPTGFSPEHTISIAFRLLQDSPKEPFALWQLTDNDFQPKMGVVLDPERKVLLYFSLDYRGEVQELTFDQPQVHTLFYGSFHKIHLSISQVSVSLSVDCQRVGERPARPLGNIPTDGFEMLGKLVRTRGPRSGSAAFQLQSFEIICNITWAFEDTCCDLPAQRDDESCPAPPYACTCTSDIPGAPGDTGSPGKPGPRGQKGEKGEQGQKGEMGPPGKAGQEGGLGPLGSMGPRGITVMGKIGPPGIRGEKGEMGRPGSQGLPGPPGPKGEEGHPGPKAIMKLKYSVVNKVGARGVEGNMGPPGATGPRGFQGLPGHPGPVGERGLLGPVGPSGLPGIKGERGEKGEPQSLAIIYDLVTQACEKLVHDEVLKLDAFLNEIRHNPAPVEEPVGPPGEPGIPGGKGPPGPRGPPGRQGNRGERGRPGYPGEQGRGGLPGEKGGSGSNAQGPLGIKGFPGPPGESKMGTPGPRGEDGKSGIPGIPGAVGQPGEIGPPGVCDSSGCHHGGPPAAGYTGTASGNIRWFKLSNMANRKSNKKTSAEADKYSVLLPTYNERENLPLIVWLLVKYFGESGYNYEIIVIDDGSPDGTLQIAEQLQKIYGKDKIVLRPRAKKLGLGTAYVHGIKHATGNFIIIMDADLSHHPKFIPQFIEKQKEGGYDLVSGTRYRGDGGVYGWDLRRKIISRGANFITQVLLRPGASDLTGSFRLYKKEVLERLVERCVSKGYVFQMEMIVRARQLGYTVGEVGSMFQLPVNNLGSLRKARKNVKKVLGDIGLEFCKEHVDDYKEFVPNEFYVKNTTWDDVCMWDPSLTKTQDYRSKPFCCSDCPFSSKFFSAYKSHFRNVHSEDFENRILLNCPYCTYNGNKKTLETHIRLFHIPNNAARQRTGGLQGAIAGLKDGNRLDKPRDSVEQAVYYCKKCTYRDPLYNVVRKHIYREHFQHVAAPYLAKPGEKTATPNGSTAGPDAGKGSITDLNSSAGASNSNSSAIHCKRCLFVPRTYEALVQHVIEDHERIGYQVTAMIGHTNVVVPRAKPVIMVAPKSQGDKNVPSATSKGTLVNSGLRPLPTQQLSRIVIPKGLNSTRLLSGVNLKSGTFGLKSGTSQAVSMEGQQVRIALPGSAQLSVPQQSQTSRPQLSSNSLRSPMSASTSASLLKIPPLTSRVQAAAANVTSAAPRKGISVLGTSYTQKWKICTICNELFPENVYSSHFEKEHKAEKVPAVANYIMKIHNFTSKCLYCNRYLPSDTLLNHMLIHGLSCPHCRATFNDVEKMVVHMRGSHPNESVGARTDSPLTFDLTLQQGNPKNVQLIVTTYNMRDAPEESVAFHAQNKSPPTTQGNKPQNPRFPKIPTETPDLTVVKSGPQTAVPYKRDVGKTLCPLCFSILKGPISDSLAHHLRERHQVIQTVHPVEKKLTYKCIHCLGVYTSNMTASTITLHLVHCRGVGKTQNGQDSRSSATSRLLKAQGASLKRTGFQSDGETDPKKRKVGPEDYTQSGPLALVEQKEEPVVLALNPKGHENESYEARKAFLTQYFNRQPYPTRREVDKLASSLWLWKSDVSSHFANRRRKCVRDCEKQDVSVLLGFKMHHVMQLQHVMDFGTECYFKTNEKELKSRTSRDFIGRSAGAIRQLKQQAITNGDVQQHGVPARSTASASPHSNGQKVTRGYSCNESVKTLLKPGGLINSEPISVDSDSDDERDLKEAQQMDSKLSNQIVIKSEESTSDSYPEDSLTGENGYGSLDQLQKQGMPKEEGQSGQSGTCLGEQQV</sequence>
<dbReference type="FunFam" id="3.40.50.410:FF:000001">
    <property type="entry name" value="Collagen, type XII, alpha 1"/>
    <property type="match status" value="1"/>
</dbReference>
<comment type="cofactor">
    <cofactor evidence="1">
        <name>Ca(2+)</name>
        <dbReference type="ChEBI" id="CHEBI:29108"/>
    </cofactor>
</comment>
<dbReference type="GO" id="GO:0016020">
    <property type="term" value="C:membrane"/>
    <property type="evidence" value="ECO:0007669"/>
    <property type="project" value="GOC"/>
</dbReference>
<evidence type="ECO:0000256" key="32">
    <source>
        <dbReference type="ARBA" id="ARBA00033170"/>
    </source>
</evidence>
<feature type="compositionally biased region" description="Polar residues" evidence="36">
    <location>
        <begin position="2396"/>
        <end position="2406"/>
    </location>
</feature>
<dbReference type="SUPFAM" id="SSF49265">
    <property type="entry name" value="Fibronectin type III"/>
    <property type="match status" value="6"/>
</dbReference>
<evidence type="ECO:0000256" key="22">
    <source>
        <dbReference type="ARBA" id="ARBA00023015"/>
    </source>
</evidence>
<feature type="transmembrane region" description="Helical" evidence="37">
    <location>
        <begin position="107"/>
        <end position="133"/>
    </location>
</feature>
<dbReference type="SUPFAM" id="SSF49899">
    <property type="entry name" value="Concanavalin A-like lectins/glucanases"/>
    <property type="match status" value="1"/>
</dbReference>
<feature type="compositionally biased region" description="Basic residues" evidence="36">
    <location>
        <begin position="472"/>
        <end position="481"/>
    </location>
</feature>
<evidence type="ECO:0000256" key="3">
    <source>
        <dbReference type="ARBA" id="ARBA00001946"/>
    </source>
</evidence>
<keyword evidence="23" id="KW-0176">Collagen</keyword>
<comment type="cofactor">
    <cofactor evidence="2">
        <name>Mn(2+)</name>
        <dbReference type="ChEBI" id="CHEBI:29035"/>
    </cofactor>
</comment>
<evidence type="ECO:0000256" key="20">
    <source>
        <dbReference type="ARBA" id="ARBA00022833"/>
    </source>
</evidence>
<dbReference type="PROSITE" id="PS00028">
    <property type="entry name" value="ZINC_FINGER_C2H2_1"/>
    <property type="match status" value="1"/>
</dbReference>
<feature type="region of interest" description="Disordered" evidence="36">
    <location>
        <begin position="411"/>
        <end position="434"/>
    </location>
</feature>
<feature type="domain" description="Fibronectin type-III" evidence="41">
    <location>
        <begin position="1096"/>
        <end position="1187"/>
    </location>
</feature>
<feature type="compositionally biased region" description="Basic and acidic residues" evidence="36">
    <location>
        <begin position="1549"/>
        <end position="1558"/>
    </location>
</feature>
<dbReference type="GO" id="GO:0005634">
    <property type="term" value="C:nucleus"/>
    <property type="evidence" value="ECO:0007669"/>
    <property type="project" value="UniProtKB-SubCell"/>
</dbReference>
<dbReference type="PROSITE" id="PS50234">
    <property type="entry name" value="VWFA"/>
    <property type="match status" value="1"/>
</dbReference>
<keyword evidence="16" id="KW-0732">Signal</keyword>
<dbReference type="Gene3D" id="3.40.50.410">
    <property type="entry name" value="von Willebrand factor, type A domain"/>
    <property type="match status" value="1"/>
</dbReference>
<evidence type="ECO:0000256" key="23">
    <source>
        <dbReference type="ARBA" id="ARBA00023119"/>
    </source>
</evidence>
<feature type="domain" description="Fibronectin type-III" evidence="41">
    <location>
        <begin position="1005"/>
        <end position="1095"/>
    </location>
</feature>
<dbReference type="GO" id="GO:0005581">
    <property type="term" value="C:collagen trimer"/>
    <property type="evidence" value="ECO:0007669"/>
    <property type="project" value="UniProtKB-KW"/>
</dbReference>
<evidence type="ECO:0000256" key="18">
    <source>
        <dbReference type="ARBA" id="ARBA00022771"/>
    </source>
</evidence>
<dbReference type="PROSITE" id="PS50157">
    <property type="entry name" value="ZINC_FINGER_C2H2_2"/>
    <property type="match status" value="1"/>
</dbReference>
<feature type="transmembrane region" description="Helical" evidence="37">
    <location>
        <begin position="139"/>
        <end position="158"/>
    </location>
</feature>
<dbReference type="SMART" id="SM00060">
    <property type="entry name" value="FN3"/>
    <property type="match status" value="7"/>
</dbReference>
<feature type="region of interest" description="Disordered" evidence="36">
    <location>
        <begin position="2671"/>
        <end position="2705"/>
    </location>
</feature>
<keyword evidence="43" id="KW-1185">Reference proteome</keyword>
<dbReference type="FunFam" id="2.60.120.200:FF:000008">
    <property type="entry name" value="Collagen type XII alpha 1 chain"/>
    <property type="match status" value="1"/>
</dbReference>
<feature type="region of interest" description="Disordered" evidence="36">
    <location>
        <begin position="2468"/>
        <end position="2491"/>
    </location>
</feature>
<evidence type="ECO:0000259" key="39">
    <source>
        <dbReference type="PROSITE" id="PS50157"/>
    </source>
</evidence>
<feature type="domain" description="VWFA" evidence="40">
    <location>
        <begin position="527"/>
        <end position="705"/>
    </location>
</feature>
<evidence type="ECO:0000256" key="11">
    <source>
        <dbReference type="ARBA" id="ARBA00014858"/>
    </source>
</evidence>
<evidence type="ECO:0000256" key="16">
    <source>
        <dbReference type="ARBA" id="ARBA00022729"/>
    </source>
</evidence>
<feature type="region of interest" description="Disordered" evidence="36">
    <location>
        <begin position="716"/>
        <end position="738"/>
    </location>
</feature>
<keyword evidence="37" id="KW-1133">Transmembrane helix</keyword>
<keyword evidence="28" id="KW-0464">Manganese</keyword>
<organism evidence="42 43">
    <name type="scientific">Hemibagrus guttatus</name>
    <dbReference type="NCBI Taxonomy" id="175788"/>
    <lineage>
        <taxon>Eukaryota</taxon>
        <taxon>Metazoa</taxon>
        <taxon>Chordata</taxon>
        <taxon>Craniata</taxon>
        <taxon>Vertebrata</taxon>
        <taxon>Euteleostomi</taxon>
        <taxon>Actinopterygii</taxon>
        <taxon>Neopterygii</taxon>
        <taxon>Teleostei</taxon>
        <taxon>Ostariophysi</taxon>
        <taxon>Siluriformes</taxon>
        <taxon>Bagridae</taxon>
        <taxon>Hemibagrus</taxon>
    </lineage>
</organism>
<dbReference type="InterPro" id="IPR048287">
    <property type="entry name" value="TSPN-like_N"/>
</dbReference>
<dbReference type="GO" id="GO:0005694">
    <property type="term" value="C:chromosome"/>
    <property type="evidence" value="ECO:0007669"/>
    <property type="project" value="UniProtKB-SubCell"/>
</dbReference>
<feature type="compositionally biased region" description="Polar residues" evidence="36">
    <location>
        <begin position="3049"/>
        <end position="3059"/>
    </location>
</feature>
<keyword evidence="27" id="KW-0325">Glycoprotein</keyword>
<evidence type="ECO:0000256" key="1">
    <source>
        <dbReference type="ARBA" id="ARBA00001913"/>
    </source>
</evidence>
<dbReference type="InterPro" id="IPR003961">
    <property type="entry name" value="FN3_dom"/>
</dbReference>
<evidence type="ECO:0000256" key="8">
    <source>
        <dbReference type="ARBA" id="ARBA00004922"/>
    </source>
</evidence>
<dbReference type="FunFam" id="1.10.10.60:FF:000199">
    <property type="entry name" value="Activity-dependent neuroprotector homeobox b"/>
    <property type="match status" value="1"/>
</dbReference>
<evidence type="ECO:0000256" key="35">
    <source>
        <dbReference type="RuleBase" id="RU000682"/>
    </source>
</evidence>
<dbReference type="CDD" id="cd00063">
    <property type="entry name" value="FN3"/>
    <property type="match status" value="6"/>
</dbReference>
<keyword evidence="20" id="KW-0862">Zinc</keyword>
<dbReference type="CDD" id="cd21092">
    <property type="entry name" value="TPT_S35C2"/>
    <property type="match status" value="1"/>
</dbReference>
<evidence type="ECO:0000256" key="12">
    <source>
        <dbReference type="ARBA" id="ARBA00022525"/>
    </source>
</evidence>
<dbReference type="InterPro" id="IPR004853">
    <property type="entry name" value="Sugar_P_trans_dom"/>
</dbReference>
<keyword evidence="21" id="KW-0460">Magnesium</keyword>
<evidence type="ECO:0000256" key="27">
    <source>
        <dbReference type="ARBA" id="ARBA00023180"/>
    </source>
</evidence>
<dbReference type="InterPro" id="IPR013320">
    <property type="entry name" value="ConA-like_dom_sf"/>
</dbReference>
<accession>A0AAE0QEE2</accession>
<evidence type="ECO:0000256" key="34">
    <source>
        <dbReference type="PROSITE-ProRule" id="PRU00108"/>
    </source>
</evidence>
<evidence type="ECO:0000256" key="30">
    <source>
        <dbReference type="ARBA" id="ARBA00029796"/>
    </source>
</evidence>
<dbReference type="GO" id="GO:0006506">
    <property type="term" value="P:GPI anchor biosynthetic process"/>
    <property type="evidence" value="ECO:0007669"/>
    <property type="project" value="UniProtKB-ARBA"/>
</dbReference>
<evidence type="ECO:0000256" key="29">
    <source>
        <dbReference type="ARBA" id="ARBA00023242"/>
    </source>
</evidence>
<evidence type="ECO:0000256" key="24">
    <source>
        <dbReference type="ARBA" id="ARBA00023125"/>
    </source>
</evidence>
<feature type="region of interest" description="Disordered" evidence="36">
    <location>
        <begin position="3024"/>
        <end position="3111"/>
    </location>
</feature>
<keyword evidence="12" id="KW-0964">Secreted</keyword>
<dbReference type="InterPro" id="IPR008160">
    <property type="entry name" value="Collagen"/>
</dbReference>
<evidence type="ECO:0000313" key="42">
    <source>
        <dbReference type="EMBL" id="KAK3519092.1"/>
    </source>
</evidence>
<feature type="region of interest" description="Disordered" evidence="36">
    <location>
        <begin position="2790"/>
        <end position="2841"/>
    </location>
</feature>
<keyword evidence="18 33" id="KW-0863">Zinc-finger</keyword>
<dbReference type="Pfam" id="PF03151">
    <property type="entry name" value="TPT"/>
    <property type="match status" value="1"/>
</dbReference>
<feature type="region of interest" description="Disordered" evidence="36">
    <location>
        <begin position="2985"/>
        <end position="3010"/>
    </location>
</feature>
<dbReference type="GO" id="GO:0005576">
    <property type="term" value="C:extracellular region"/>
    <property type="evidence" value="ECO:0007669"/>
    <property type="project" value="UniProtKB-SubCell"/>
</dbReference>
<dbReference type="GO" id="GO:0010468">
    <property type="term" value="P:regulation of gene expression"/>
    <property type="evidence" value="ECO:0007669"/>
    <property type="project" value="TreeGrafter"/>
</dbReference>
<dbReference type="InterPro" id="IPR013783">
    <property type="entry name" value="Ig-like_fold"/>
</dbReference>
<feature type="region of interest" description="Disordered" evidence="36">
    <location>
        <begin position="448"/>
        <end position="518"/>
    </location>
</feature>
<dbReference type="SMART" id="SM00355">
    <property type="entry name" value="ZnF_C2H2"/>
    <property type="match status" value="8"/>
</dbReference>
<evidence type="ECO:0000256" key="19">
    <source>
        <dbReference type="ARBA" id="ARBA00022824"/>
    </source>
</evidence>
<evidence type="ECO:0000259" key="41">
    <source>
        <dbReference type="PROSITE" id="PS50853"/>
    </source>
</evidence>
<keyword evidence="37" id="KW-0812">Transmembrane</keyword>
<comment type="similarity">
    <text evidence="9">Belongs to the glycosyltransferase 2 family.</text>
</comment>
<dbReference type="InterPro" id="IPR039528">
    <property type="entry name" value="DPM1-like"/>
</dbReference>
<evidence type="ECO:0000256" key="33">
    <source>
        <dbReference type="PROSITE-ProRule" id="PRU00042"/>
    </source>
</evidence>
<keyword evidence="17" id="KW-0677">Repeat</keyword>
<feature type="domain" description="Fibronectin type-III" evidence="41">
    <location>
        <begin position="824"/>
        <end position="917"/>
    </location>
</feature>
<feature type="region of interest" description="Disordered" evidence="36">
    <location>
        <begin position="1646"/>
        <end position="1676"/>
    </location>
</feature>
<protein>
    <recommendedName>
        <fullName evidence="11">Dolichol-phosphate mannosyltransferase subunit 1</fullName>
        <ecNumber evidence="10">2.4.1.83</ecNumber>
    </recommendedName>
    <alternativeName>
        <fullName evidence="32">Dolichol-phosphate mannose synthase subunit 1</fullName>
    </alternativeName>
    <alternativeName>
        <fullName evidence="31">Dolichyl-phosphate beta-D-mannosyltransferase subunit 1</fullName>
    </alternativeName>
    <alternativeName>
        <fullName evidence="30">Mannose-P-dolichol synthase subunit 1</fullName>
    </alternativeName>
</protein>
<feature type="compositionally biased region" description="Gly residues" evidence="36">
    <location>
        <begin position="1569"/>
        <end position="1578"/>
    </location>
</feature>
<comment type="subcellular location">
    <subcellularLocation>
        <location evidence="7">Chromosome</location>
    </subcellularLocation>
    <subcellularLocation>
        <location evidence="6">Endoplasmic reticulum</location>
    </subcellularLocation>
    <subcellularLocation>
        <location evidence="34 35">Nucleus</location>
    </subcellularLocation>
    <subcellularLocation>
        <location evidence="5">Secreted</location>
        <location evidence="5">Extracellular space</location>
    </subcellularLocation>
</comment>
<keyword evidence="15" id="KW-0479">Metal-binding</keyword>
<dbReference type="Gene3D" id="2.60.120.200">
    <property type="match status" value="1"/>
</dbReference>
<feature type="domain" description="Homeobox" evidence="38">
    <location>
        <begin position="2874"/>
        <end position="2917"/>
    </location>
</feature>
<feature type="transmembrane region" description="Helical" evidence="37">
    <location>
        <begin position="165"/>
        <end position="184"/>
    </location>
</feature>
<feature type="domain" description="Fibronectin type-III" evidence="41">
    <location>
        <begin position="318"/>
        <end position="408"/>
    </location>
</feature>
<dbReference type="InterPro" id="IPR002035">
    <property type="entry name" value="VWF_A"/>
</dbReference>
<feature type="transmembrane region" description="Helical" evidence="37">
    <location>
        <begin position="12"/>
        <end position="36"/>
    </location>
</feature>
<feature type="compositionally biased region" description="Low complexity" evidence="36">
    <location>
        <begin position="2322"/>
        <end position="2331"/>
    </location>
</feature>
<keyword evidence="26" id="KW-0804">Transcription</keyword>
<name>A0AAE0QEE2_9TELE</name>
<dbReference type="Pfam" id="PF19627">
    <property type="entry name" value="ADNP_N"/>
    <property type="match status" value="1"/>
</dbReference>
<dbReference type="PROSITE" id="PS50853">
    <property type="entry name" value="FN3"/>
    <property type="match status" value="6"/>
</dbReference>
<feature type="transmembrane region" description="Helical" evidence="37">
    <location>
        <begin position="204"/>
        <end position="220"/>
    </location>
</feature>
<comment type="pathway">
    <text evidence="8">Protein modification; protein glycosylation.</text>
</comment>
<evidence type="ECO:0000256" key="5">
    <source>
        <dbReference type="ARBA" id="ARBA00004239"/>
    </source>
</evidence>
<feature type="transmembrane region" description="Helical" evidence="37">
    <location>
        <begin position="48"/>
        <end position="69"/>
    </location>
</feature>
<dbReference type="InterPro" id="IPR009057">
    <property type="entry name" value="Homeodomain-like_sf"/>
</dbReference>
<dbReference type="Pfam" id="PF00535">
    <property type="entry name" value="Glycos_transf_2"/>
    <property type="match status" value="1"/>
</dbReference>
<feature type="compositionally biased region" description="Polar residues" evidence="36">
    <location>
        <begin position="2674"/>
        <end position="2687"/>
    </location>
</feature>
<feature type="compositionally biased region" description="Gly residues" evidence="36">
    <location>
        <begin position="1777"/>
        <end position="1792"/>
    </location>
</feature>
<dbReference type="Pfam" id="PF00046">
    <property type="entry name" value="Homeodomain"/>
    <property type="match status" value="1"/>
</dbReference>
<reference evidence="42" key="1">
    <citation type="submission" date="2023-06" db="EMBL/GenBank/DDBJ databases">
        <title>Male Hemibagrus guttatus genome.</title>
        <authorList>
            <person name="Bian C."/>
        </authorList>
    </citation>
    <scope>NUCLEOTIDE SEQUENCE</scope>
    <source>
        <strain evidence="42">Male_cb2023</strain>
        <tissue evidence="42">Muscle</tissue>
    </source>
</reference>
<dbReference type="Pfam" id="PF00041">
    <property type="entry name" value="fn3"/>
    <property type="match status" value="5"/>
</dbReference>
<dbReference type="InterPro" id="IPR045762">
    <property type="entry name" value="ADNP_Znf"/>
</dbReference>
<dbReference type="Gene3D" id="2.60.40.10">
    <property type="entry name" value="Immunoglobulins"/>
    <property type="match status" value="7"/>
</dbReference>
<dbReference type="GO" id="GO:0008270">
    <property type="term" value="F:zinc ion binding"/>
    <property type="evidence" value="ECO:0007669"/>
    <property type="project" value="UniProtKB-KW"/>
</dbReference>
<feature type="region of interest" description="Disordered" evidence="36">
    <location>
        <begin position="2297"/>
        <end position="2331"/>
    </location>
</feature>
<evidence type="ECO:0000256" key="2">
    <source>
        <dbReference type="ARBA" id="ARBA00001936"/>
    </source>
</evidence>
<dbReference type="FunFam" id="2.60.40.10:FF:000234">
    <property type="entry name" value="Collagen, type XII, alpha 1"/>
    <property type="match status" value="1"/>
</dbReference>
<keyword evidence="13" id="KW-0328">Glycosyltransferase</keyword>
<comment type="caution">
    <text evidence="42">The sequence shown here is derived from an EMBL/GenBank/DDBJ whole genome shotgun (WGS) entry which is preliminary data.</text>
</comment>
<dbReference type="CDD" id="cd01482">
    <property type="entry name" value="vWA_collagen_alphaI-XII-like"/>
    <property type="match status" value="1"/>
</dbReference>
<dbReference type="CDD" id="cd00086">
    <property type="entry name" value="homeodomain"/>
    <property type="match status" value="1"/>
</dbReference>
<dbReference type="Gene3D" id="1.10.10.60">
    <property type="entry name" value="Homeodomain-like"/>
    <property type="match status" value="1"/>
</dbReference>
<evidence type="ECO:0000256" key="26">
    <source>
        <dbReference type="ARBA" id="ARBA00023163"/>
    </source>
</evidence>
<feature type="region of interest" description="Disordered" evidence="36">
    <location>
        <begin position="1532"/>
        <end position="1626"/>
    </location>
</feature>
<evidence type="ECO:0000256" key="13">
    <source>
        <dbReference type="ARBA" id="ARBA00022676"/>
    </source>
</evidence>
<dbReference type="PROSITE" id="PS50071">
    <property type="entry name" value="HOMEOBOX_2"/>
    <property type="match status" value="1"/>
</dbReference>
<keyword evidence="14" id="KW-0808">Transferase</keyword>
<evidence type="ECO:0000256" key="36">
    <source>
        <dbReference type="SAM" id="MobiDB-lite"/>
    </source>
</evidence>
<feature type="compositionally biased region" description="Polar residues" evidence="36">
    <location>
        <begin position="2791"/>
        <end position="2804"/>
    </location>
</feature>
<evidence type="ECO:0000256" key="14">
    <source>
        <dbReference type="ARBA" id="ARBA00022679"/>
    </source>
</evidence>
<feature type="compositionally biased region" description="Pro residues" evidence="36">
    <location>
        <begin position="1740"/>
        <end position="1760"/>
    </location>
</feature>
<evidence type="ECO:0000256" key="21">
    <source>
        <dbReference type="ARBA" id="ARBA00022842"/>
    </source>
</evidence>
<keyword evidence="22" id="KW-0805">Transcription regulation</keyword>
<feature type="domain" description="Fibronectin type-III" evidence="41">
    <location>
        <begin position="1188"/>
        <end position="1274"/>
    </location>
</feature>
<evidence type="ECO:0000256" key="31">
    <source>
        <dbReference type="ARBA" id="ARBA00032617"/>
    </source>
</evidence>
<dbReference type="SUPFAM" id="SSF53448">
    <property type="entry name" value="Nucleotide-diphospho-sugar transferases"/>
    <property type="match status" value="1"/>
</dbReference>
<dbReference type="Pfam" id="PF00092">
    <property type="entry name" value="VWA"/>
    <property type="match status" value="1"/>
</dbReference>
<dbReference type="FunFam" id="2.60.40.10:FF:000444">
    <property type="entry name" value="Collagen alpha-1(XIV) chain isoform X2"/>
    <property type="match status" value="1"/>
</dbReference>
<feature type="compositionally biased region" description="Basic and acidic residues" evidence="36">
    <location>
        <begin position="482"/>
        <end position="503"/>
    </location>
</feature>
<dbReference type="PANTHER" id="PTHR15740">
    <property type="entry name" value="NEUROPROTECTIVE PEPTIDE-CONTAINING PROTEIN"/>
    <property type="match status" value="1"/>
</dbReference>
<evidence type="ECO:0000256" key="4">
    <source>
        <dbReference type="ARBA" id="ARBA00002636"/>
    </source>
</evidence>
<dbReference type="SUPFAM" id="SSF53300">
    <property type="entry name" value="vWA-like"/>
    <property type="match status" value="1"/>
</dbReference>
<proteinExistence type="inferred from homology"/>
<keyword evidence="29 34" id="KW-0539">Nucleus</keyword>
<dbReference type="GO" id="GO:0004582">
    <property type="term" value="F:dolichyl-phosphate beta-D-mannosyltransferase activity"/>
    <property type="evidence" value="ECO:0007669"/>
    <property type="project" value="UniProtKB-EC"/>
</dbReference>
<evidence type="ECO:0000256" key="6">
    <source>
        <dbReference type="ARBA" id="ARBA00004240"/>
    </source>
</evidence>
<dbReference type="InterPro" id="IPR036116">
    <property type="entry name" value="FN3_sf"/>
</dbReference>
<dbReference type="PANTHER" id="PTHR15740:SF1">
    <property type="entry name" value="ACTIVITY-DEPENDENT NEUROPROTECTOR HOMEOBOX PROTEIN"/>
    <property type="match status" value="1"/>
</dbReference>
<dbReference type="GO" id="GO:0005783">
    <property type="term" value="C:endoplasmic reticulum"/>
    <property type="evidence" value="ECO:0007669"/>
    <property type="project" value="UniProtKB-SubCell"/>
</dbReference>